<evidence type="ECO:0000313" key="2">
    <source>
        <dbReference type="EMBL" id="SNY74168.1"/>
    </source>
</evidence>
<dbReference type="GO" id="GO:0003677">
    <property type="term" value="F:DNA binding"/>
    <property type="evidence" value="ECO:0007669"/>
    <property type="project" value="UniProtKB-KW"/>
</dbReference>
<evidence type="ECO:0000313" key="3">
    <source>
        <dbReference type="Proteomes" id="UP000219612"/>
    </source>
</evidence>
<dbReference type="EMBL" id="OBDY01000050">
    <property type="protein sequence ID" value="SNY74168.1"/>
    <property type="molecule type" value="Genomic_DNA"/>
</dbReference>
<organism evidence="2 3">
    <name type="scientific">Paractinoplanes atraurantiacus</name>
    <dbReference type="NCBI Taxonomy" id="1036182"/>
    <lineage>
        <taxon>Bacteria</taxon>
        <taxon>Bacillati</taxon>
        <taxon>Actinomycetota</taxon>
        <taxon>Actinomycetes</taxon>
        <taxon>Micromonosporales</taxon>
        <taxon>Micromonosporaceae</taxon>
        <taxon>Paractinoplanes</taxon>
    </lineage>
</organism>
<evidence type="ECO:0000256" key="1">
    <source>
        <dbReference type="SAM" id="MobiDB-lite"/>
    </source>
</evidence>
<proteinExistence type="predicted"/>
<protein>
    <submittedName>
        <fullName evidence="2">YbaB/EbfC DNA-binding family protein</fullName>
    </submittedName>
</protein>
<dbReference type="AlphaFoldDB" id="A0A285KNE9"/>
<dbReference type="Proteomes" id="UP000219612">
    <property type="component" value="Unassembled WGS sequence"/>
</dbReference>
<dbReference type="InterPro" id="IPR004401">
    <property type="entry name" value="YbaB/EbfC"/>
</dbReference>
<keyword evidence="3" id="KW-1185">Reference proteome</keyword>
<dbReference type="Gene3D" id="3.30.1310.10">
    <property type="entry name" value="Nucleoid-associated protein YbaB-like domain"/>
    <property type="match status" value="1"/>
</dbReference>
<dbReference type="InterPro" id="IPR036894">
    <property type="entry name" value="YbaB-like_sf"/>
</dbReference>
<dbReference type="OrthoDB" id="3296761at2"/>
<gene>
    <name evidence="2" type="ORF">SAMN05421748_15033</name>
</gene>
<accession>A0A285KNE9</accession>
<name>A0A285KNE9_9ACTN</name>
<dbReference type="Pfam" id="PF02575">
    <property type="entry name" value="YbaB_DNA_bd"/>
    <property type="match status" value="1"/>
</dbReference>
<keyword evidence="2" id="KW-0238">DNA-binding</keyword>
<reference evidence="2 3" key="1">
    <citation type="submission" date="2017-09" db="EMBL/GenBank/DDBJ databases">
        <authorList>
            <person name="Ehlers B."/>
            <person name="Leendertz F.H."/>
        </authorList>
    </citation>
    <scope>NUCLEOTIDE SEQUENCE [LARGE SCALE GENOMIC DNA]</scope>
    <source>
        <strain evidence="2 3">CGMCC 4.6857</strain>
    </source>
</reference>
<feature type="region of interest" description="Disordered" evidence="1">
    <location>
        <begin position="101"/>
        <end position="122"/>
    </location>
</feature>
<sequence>MDEPLDGLAVERIEERQRGFEERAAQARALTERVAGLSATAREGDGIVEVTLGSNGQIVDLRLDEEIRRQPAAATARQILAAVKAADQELARQFAQATDETMGLDSATGQALMKGFRPQESG</sequence>
<dbReference type="SUPFAM" id="SSF82607">
    <property type="entry name" value="YbaB-like"/>
    <property type="match status" value="1"/>
</dbReference>